<dbReference type="Proteomes" id="UP000242519">
    <property type="component" value="Unassembled WGS sequence"/>
</dbReference>
<dbReference type="PANTHER" id="PTHR24148">
    <property type="entry name" value="ANKYRIN REPEAT DOMAIN-CONTAINING PROTEIN 39 HOMOLOG-RELATED"/>
    <property type="match status" value="1"/>
</dbReference>
<sequence>MGPIFGLVPELDARIVGMEDAAQPLRDTITALSHAPTINETFQALDAGDIEALTALAAANKLAAGLAAKQEKFNAAFSVVLWQCLKPSFAALVMFYTDLLLGSPLKWMHVTAFATIVGGLAILIKKRLATSLIMITILSTLPFVSRSVMRIFATFLFLDTFFTPLLWYAYEDISDCTEIRWVMIGCALDTMYLGTWLVAIMFGPIFAILAAIVSWVGICVIAVFTLNPGLAIPLANTAPELQTPGKPLESIPRYILQLVIFRLNRVVRYSFMKFEALGPRHALKDESQISWDGENSYQYKSLKNEEPNNKRHFRLLRILRGSPGERVACRLEVVSLDHPGEYEAVSYVWGDPTKSRNISIDGLNLNITKSAYDIIYRRRSTWQHRLIWIDQVCINQEAGDGNLEKQYQVQMMKEIYQGAVRVLAFLRTDVETSEADRNAPTPLPDAYLVQSHFAELFYRHDILGYNPEQFKSIYQHESKSAQWDALVAFFANPWFRRVWIVQEAVFAKSLIVFYDDICLDWKYLARAVNVLYDQNLIQRFQSADPYAYSRLRANYNMGLHNADSILEFRGEAKYGQAFTLGYALKMCAHAGSTDPRDKIYALLGMTTDTSRETICPEYGLEVTPCMVYTRVMRLILSQSNQHQDDEKLHPLTLAGIGFDRKIPDLPSWVPDWSQTSQPQFRDLDYWAGIKYPAYVHFLRETPSVLLLDGFCFDKIKNLSEPLTLDPQWTFEAADVHLNEWFQTIEKLARSAAQDPYPFTNEPILEAFIRTIIGNSGSYGKDSIPSTEQCLADYAAFNTWREQKAEILARIANGDENMPPEEFDRQILEMAERRGRFNRLSGITLLDKKFCMSAGGRMAAVPPHCQQGDIFAIINGARTPYVIREKGNGEFSIVGCCYVHGAMYGETSSPETQRFRII</sequence>
<reference evidence="3 4" key="1">
    <citation type="submission" date="2017-04" db="EMBL/GenBank/DDBJ databases">
        <title>Draft genome sequence of Marssonina coronaria NL1: causal agent of apple blotch.</title>
        <authorList>
            <person name="Cheng Q."/>
        </authorList>
    </citation>
    <scope>NUCLEOTIDE SEQUENCE [LARGE SCALE GENOMIC DNA]</scope>
    <source>
        <strain evidence="3 4">NL1</strain>
    </source>
</reference>
<dbReference type="InterPro" id="IPR010730">
    <property type="entry name" value="HET"/>
</dbReference>
<protein>
    <recommendedName>
        <fullName evidence="2">Heterokaryon incompatibility domain-containing protein</fullName>
    </recommendedName>
</protein>
<feature type="transmembrane region" description="Helical" evidence="1">
    <location>
        <begin position="107"/>
        <end position="123"/>
    </location>
</feature>
<evidence type="ECO:0000259" key="2">
    <source>
        <dbReference type="Pfam" id="PF06985"/>
    </source>
</evidence>
<organism evidence="3 4">
    <name type="scientific">Diplocarpon coronariae</name>
    <dbReference type="NCBI Taxonomy" id="2795749"/>
    <lineage>
        <taxon>Eukaryota</taxon>
        <taxon>Fungi</taxon>
        <taxon>Dikarya</taxon>
        <taxon>Ascomycota</taxon>
        <taxon>Pezizomycotina</taxon>
        <taxon>Leotiomycetes</taxon>
        <taxon>Helotiales</taxon>
        <taxon>Drepanopezizaceae</taxon>
        <taxon>Diplocarpon</taxon>
    </lineage>
</organism>
<feature type="domain" description="Heterokaryon incompatibility" evidence="2">
    <location>
        <begin position="342"/>
        <end position="503"/>
    </location>
</feature>
<dbReference type="Pfam" id="PF06985">
    <property type="entry name" value="HET"/>
    <property type="match status" value="1"/>
</dbReference>
<dbReference type="Pfam" id="PF26639">
    <property type="entry name" value="Het-6_barrel"/>
    <property type="match status" value="1"/>
</dbReference>
<dbReference type="InParanoid" id="A0A218Z0H7"/>
<keyword evidence="1" id="KW-0472">Membrane</keyword>
<dbReference type="PANTHER" id="PTHR24148:SF73">
    <property type="entry name" value="HET DOMAIN PROTEIN (AFU_ORTHOLOGUE AFUA_8G01020)"/>
    <property type="match status" value="1"/>
</dbReference>
<comment type="caution">
    <text evidence="3">The sequence shown here is derived from an EMBL/GenBank/DDBJ whole genome shotgun (WGS) entry which is preliminary data.</text>
</comment>
<accession>A0A218Z0H7</accession>
<feature type="transmembrane region" description="Helical" evidence="1">
    <location>
        <begin position="75"/>
        <end position="95"/>
    </location>
</feature>
<evidence type="ECO:0000313" key="4">
    <source>
        <dbReference type="Proteomes" id="UP000242519"/>
    </source>
</evidence>
<gene>
    <name evidence="3" type="ORF">B2J93_5484</name>
</gene>
<keyword evidence="1" id="KW-0812">Transmembrane</keyword>
<keyword evidence="4" id="KW-1185">Reference proteome</keyword>
<feature type="transmembrane region" description="Helical" evidence="1">
    <location>
        <begin position="151"/>
        <end position="169"/>
    </location>
</feature>
<feature type="transmembrane region" description="Helical" evidence="1">
    <location>
        <begin position="205"/>
        <end position="226"/>
    </location>
</feature>
<dbReference type="OrthoDB" id="2157530at2759"/>
<feature type="transmembrane region" description="Helical" evidence="1">
    <location>
        <begin position="181"/>
        <end position="199"/>
    </location>
</feature>
<dbReference type="EMBL" id="MZNU01000281">
    <property type="protein sequence ID" value="OWP01204.1"/>
    <property type="molecule type" value="Genomic_DNA"/>
</dbReference>
<dbReference type="AlphaFoldDB" id="A0A218Z0H7"/>
<evidence type="ECO:0000256" key="1">
    <source>
        <dbReference type="SAM" id="Phobius"/>
    </source>
</evidence>
<name>A0A218Z0H7_9HELO</name>
<proteinExistence type="predicted"/>
<evidence type="ECO:0000313" key="3">
    <source>
        <dbReference type="EMBL" id="OWP01204.1"/>
    </source>
</evidence>
<keyword evidence="1" id="KW-1133">Transmembrane helix</keyword>
<dbReference type="STRING" id="503106.A0A218Z0H7"/>
<dbReference type="InterPro" id="IPR052895">
    <property type="entry name" value="HetReg/Transcr_Mod"/>
</dbReference>